<protein>
    <submittedName>
        <fullName evidence="3">NAD(P)-binding protein</fullName>
    </submittedName>
</protein>
<dbReference type="InterPro" id="IPR006076">
    <property type="entry name" value="FAD-dep_OxRdtase"/>
</dbReference>
<proteinExistence type="predicted"/>
<dbReference type="PANTHER" id="PTHR42685:SF22">
    <property type="entry name" value="CONDITIONED MEDIUM FACTOR RECEPTOR 1"/>
    <property type="match status" value="1"/>
</dbReference>
<keyword evidence="1" id="KW-0812">Transmembrane</keyword>
<sequence>MNKQTEIGIIGGGLAGLIAAIHLLKQGISVTVFEKNTFPKHKVCGEFISNEVYSYLNYLGLNIASLHPATINTTLISNQDGKSISAPLEMGGFGVSRFTLDSYLADNVIVLGGEFIKSTVSQVNFKEDNFIITTENKETYQFIQVLGAFGKRSNLDTVLQRKFIQQKSPWLAVKMHYSVDYPSNLVGLYNFNGGYCGVSQVENKVVNICYLVHYKVFKKYKNIEAFQENVLYQNQKLKAIFTQAVPLFEKPLTISQVSFENKPKIENHMLMIGDTAGLIHPLCGNGMAMAIHSAKIASELVISFLKKEMNRDQLERSYSTIWNQNFRKRIQFGKLLSKIMLHDFASKNIMNLIAFFPSILSFIIKKTHGKELLDNI</sequence>
<dbReference type="Pfam" id="PF01266">
    <property type="entry name" value="DAO"/>
    <property type="match status" value="1"/>
</dbReference>
<dbReference type="PRINTS" id="PR00420">
    <property type="entry name" value="RNGMNOXGNASE"/>
</dbReference>
<dbReference type="SUPFAM" id="SSF51905">
    <property type="entry name" value="FAD/NAD(P)-binding domain"/>
    <property type="match status" value="1"/>
</dbReference>
<dbReference type="Proteomes" id="UP000431264">
    <property type="component" value="Unassembled WGS sequence"/>
</dbReference>
<dbReference type="RefSeq" id="WP_140996652.1">
    <property type="nucleotide sequence ID" value="NZ_VDCZ01000002.1"/>
</dbReference>
<keyword evidence="4" id="KW-1185">Reference proteome</keyword>
<keyword evidence="1" id="KW-1133">Transmembrane helix</keyword>
<dbReference type="OrthoDB" id="1142316at2"/>
<evidence type="ECO:0000259" key="2">
    <source>
        <dbReference type="Pfam" id="PF01266"/>
    </source>
</evidence>
<dbReference type="EMBL" id="WQLW01000002">
    <property type="protein sequence ID" value="MVO08255.1"/>
    <property type="molecule type" value="Genomic_DNA"/>
</dbReference>
<feature type="domain" description="FAD dependent oxidoreductase" evidence="2">
    <location>
        <begin position="7"/>
        <end position="39"/>
    </location>
</feature>
<name>A0A6I4IF58_9FLAO</name>
<accession>A0A6I4IF58</accession>
<dbReference type="PANTHER" id="PTHR42685">
    <property type="entry name" value="GERANYLGERANYL DIPHOSPHATE REDUCTASE"/>
    <property type="match status" value="1"/>
</dbReference>
<dbReference type="AlphaFoldDB" id="A0A6I4IF58"/>
<evidence type="ECO:0000313" key="4">
    <source>
        <dbReference type="Proteomes" id="UP000431264"/>
    </source>
</evidence>
<organism evidence="3 4">
    <name type="scientific">Flavobacterium profundi</name>
    <dbReference type="NCBI Taxonomy" id="1774945"/>
    <lineage>
        <taxon>Bacteria</taxon>
        <taxon>Pseudomonadati</taxon>
        <taxon>Bacteroidota</taxon>
        <taxon>Flavobacteriia</taxon>
        <taxon>Flavobacteriales</taxon>
        <taxon>Flavobacteriaceae</taxon>
        <taxon>Flavobacterium</taxon>
    </lineage>
</organism>
<dbReference type="Gene3D" id="3.50.50.60">
    <property type="entry name" value="FAD/NAD(P)-binding domain"/>
    <property type="match status" value="1"/>
</dbReference>
<dbReference type="InterPro" id="IPR050407">
    <property type="entry name" value="Geranylgeranyl_reductase"/>
</dbReference>
<evidence type="ECO:0000256" key="1">
    <source>
        <dbReference type="SAM" id="Phobius"/>
    </source>
</evidence>
<feature type="transmembrane region" description="Helical" evidence="1">
    <location>
        <begin position="7"/>
        <end position="24"/>
    </location>
</feature>
<evidence type="ECO:0000313" key="3">
    <source>
        <dbReference type="EMBL" id="MVO08255.1"/>
    </source>
</evidence>
<dbReference type="InterPro" id="IPR036188">
    <property type="entry name" value="FAD/NAD-bd_sf"/>
</dbReference>
<keyword evidence="1" id="KW-0472">Membrane</keyword>
<reference evidence="4" key="1">
    <citation type="submission" date="2019-05" db="EMBL/GenBank/DDBJ databases">
        <title>Flavobacterium profundi sp. nov., isolated from a deep-sea seamount.</title>
        <authorList>
            <person name="Zhang D.-C."/>
        </authorList>
    </citation>
    <scope>NUCLEOTIDE SEQUENCE [LARGE SCALE GENOMIC DNA]</scope>
    <source>
        <strain evidence="4">TP390</strain>
    </source>
</reference>
<comment type="caution">
    <text evidence="3">The sequence shown here is derived from an EMBL/GenBank/DDBJ whole genome shotgun (WGS) entry which is preliminary data.</text>
</comment>
<gene>
    <name evidence="3" type="ORF">GOQ30_03630</name>
</gene>